<evidence type="ECO:0000313" key="2">
    <source>
        <dbReference type="EMBL" id="MFC5462813.1"/>
    </source>
</evidence>
<dbReference type="RefSeq" id="WP_379786304.1">
    <property type="nucleotide sequence ID" value="NZ_JBHSMU010000019.1"/>
</dbReference>
<comment type="caution">
    <text evidence="2">The sequence shown here is derived from an EMBL/GenBank/DDBJ whole genome shotgun (WGS) entry which is preliminary data.</text>
</comment>
<dbReference type="InterPro" id="IPR037401">
    <property type="entry name" value="SnoaL-like"/>
</dbReference>
<dbReference type="SUPFAM" id="SSF54427">
    <property type="entry name" value="NTF2-like"/>
    <property type="match status" value="1"/>
</dbReference>
<dbReference type="InterPro" id="IPR032710">
    <property type="entry name" value="NTF2-like_dom_sf"/>
</dbReference>
<proteinExistence type="predicted"/>
<dbReference type="Pfam" id="PF12680">
    <property type="entry name" value="SnoaL_2"/>
    <property type="match status" value="1"/>
</dbReference>
<reference evidence="3" key="1">
    <citation type="journal article" date="2019" name="Int. J. Syst. Evol. Microbiol.">
        <title>The Global Catalogue of Microorganisms (GCM) 10K type strain sequencing project: providing services to taxonomists for standard genome sequencing and annotation.</title>
        <authorList>
            <consortium name="The Broad Institute Genomics Platform"/>
            <consortium name="The Broad Institute Genome Sequencing Center for Infectious Disease"/>
            <person name="Wu L."/>
            <person name="Ma J."/>
        </authorList>
    </citation>
    <scope>NUCLEOTIDE SEQUENCE [LARGE SCALE GENOMIC DNA]</scope>
    <source>
        <strain evidence="3">KACC 12649</strain>
    </source>
</reference>
<dbReference type="Proteomes" id="UP001596050">
    <property type="component" value="Unassembled WGS sequence"/>
</dbReference>
<sequence length="108" mass="11733">MNTLPQAIAGYIDAANAQAPDRLATCFHADATVFDEGSVRRGRDEIAAWARETGMRYQSTIEPVGLEEAGGLHRLRATVRGHFPGSPIALHFNFLLESGSIQSLEIKP</sequence>
<dbReference type="Gene3D" id="3.10.450.50">
    <property type="match status" value="1"/>
</dbReference>
<evidence type="ECO:0000259" key="1">
    <source>
        <dbReference type="Pfam" id="PF12680"/>
    </source>
</evidence>
<accession>A0ABW0LA85</accession>
<protein>
    <submittedName>
        <fullName evidence="2">Nuclear transport factor 2 family protein</fullName>
    </submittedName>
</protein>
<name>A0ABW0LA85_9BURK</name>
<evidence type="ECO:0000313" key="3">
    <source>
        <dbReference type="Proteomes" id="UP001596050"/>
    </source>
</evidence>
<feature type="domain" description="SnoaL-like" evidence="1">
    <location>
        <begin position="10"/>
        <end position="85"/>
    </location>
</feature>
<dbReference type="EMBL" id="JBHSMU010000019">
    <property type="protein sequence ID" value="MFC5462813.1"/>
    <property type="molecule type" value="Genomic_DNA"/>
</dbReference>
<gene>
    <name evidence="2" type="ORF">ACFPN5_23650</name>
</gene>
<organism evidence="2 3">
    <name type="scientific">Massilia niabensis</name>
    <dbReference type="NCBI Taxonomy" id="544910"/>
    <lineage>
        <taxon>Bacteria</taxon>
        <taxon>Pseudomonadati</taxon>
        <taxon>Pseudomonadota</taxon>
        <taxon>Betaproteobacteria</taxon>
        <taxon>Burkholderiales</taxon>
        <taxon>Oxalobacteraceae</taxon>
        <taxon>Telluria group</taxon>
        <taxon>Massilia</taxon>
    </lineage>
</organism>
<keyword evidence="3" id="KW-1185">Reference proteome</keyword>